<dbReference type="InterPro" id="IPR009071">
    <property type="entry name" value="HMG_box_dom"/>
</dbReference>
<dbReference type="AlphaFoldDB" id="A0A8I3A1X8"/>
<keyword evidence="2" id="KW-0804">Transcription</keyword>
<sequence length="513" mass="56144">MPALRTRDTPSQSLEVITDTIQPPSLAIVSPTPRAISFPFNQTQTSPYSSPTSSPFEPDLRKLTLSPSKSTLVTPISPSDTSRTTSSSTSVFSTIPSTTSLSTFPASPSSPHKRRKSSTCSDLERRPKKGDEDYIKRPENAFILFRRQCCEDRQATIEEAPPADGPTKKQRQADLSKTISQQWKALSPEERLYWEELAKEKKKEHEQMYPNYVYRPQRCKDRKGKKGKRGEEGDSETSISFVLPLCTPALGKNHGRSSSAPTPPPPQTIQIPSVYMPSCPTSPSMVPMINRRASHPDHGSTLSSQFDFVASNTAMPQQQYSPSQVFPEANAFYHGIPEYPHRLSIPNDMSMGQVLQMDSPASSVSSGSGPSSPASSTFSPMHCVPTDFAYPLAPCDPLSSYPEAGSFCGGPLDVHFGFPACSWEAAGSWGNHTQILDDEFDMTAIPPVQLGLPGCGDEILVPAPSGTFNIGYTPGPYDPMVIEASQYSSDSQNQDVFEQLFNFENMLAAHHGY</sequence>
<gene>
    <name evidence="6" type="ORF">JVT61DRAFT_1913</name>
</gene>
<feature type="compositionally biased region" description="Low complexity" evidence="4">
    <location>
        <begin position="74"/>
        <end position="100"/>
    </location>
</feature>
<dbReference type="Gene3D" id="1.10.30.10">
    <property type="entry name" value="High mobility group box domain"/>
    <property type="match status" value="1"/>
</dbReference>
<keyword evidence="1 3" id="KW-0238">DNA-binding</keyword>
<feature type="compositionally biased region" description="Low complexity" evidence="4">
    <location>
        <begin position="359"/>
        <end position="378"/>
    </location>
</feature>
<feature type="region of interest" description="Disordered" evidence="4">
    <location>
        <begin position="216"/>
        <end position="238"/>
    </location>
</feature>
<feature type="DNA-binding region" description="HMG box" evidence="3">
    <location>
        <begin position="135"/>
        <end position="213"/>
    </location>
</feature>
<evidence type="ECO:0000256" key="2">
    <source>
        <dbReference type="ARBA" id="ARBA00023163"/>
    </source>
</evidence>
<dbReference type="SMART" id="SM00398">
    <property type="entry name" value="HMG"/>
    <property type="match status" value="1"/>
</dbReference>
<feature type="region of interest" description="Disordered" evidence="4">
    <location>
        <begin position="357"/>
        <end position="378"/>
    </location>
</feature>
<evidence type="ECO:0000256" key="1">
    <source>
        <dbReference type="ARBA" id="ARBA00023125"/>
    </source>
</evidence>
<dbReference type="GO" id="GO:0005634">
    <property type="term" value="C:nucleus"/>
    <property type="evidence" value="ECO:0007669"/>
    <property type="project" value="UniProtKB-UniRule"/>
</dbReference>
<dbReference type="InterPro" id="IPR050140">
    <property type="entry name" value="SRY-related_HMG-box_TF-like"/>
</dbReference>
<proteinExistence type="predicted"/>
<feature type="region of interest" description="Disordered" evidence="4">
    <location>
        <begin position="37"/>
        <end position="135"/>
    </location>
</feature>
<comment type="caution">
    <text evidence="6">The sequence shown here is derived from an EMBL/GenBank/DDBJ whole genome shotgun (WGS) entry which is preliminary data.</text>
</comment>
<evidence type="ECO:0000259" key="5">
    <source>
        <dbReference type="PROSITE" id="PS50118"/>
    </source>
</evidence>
<feature type="region of interest" description="Disordered" evidence="4">
    <location>
        <begin position="250"/>
        <end position="270"/>
    </location>
</feature>
<dbReference type="SUPFAM" id="SSF47095">
    <property type="entry name" value="HMG-box"/>
    <property type="match status" value="1"/>
</dbReference>
<accession>A0A8I3A1X8</accession>
<dbReference type="OrthoDB" id="6247875at2759"/>
<dbReference type="PANTHER" id="PTHR10270:SF161">
    <property type="entry name" value="SEX-DETERMINING REGION Y PROTEIN"/>
    <property type="match status" value="1"/>
</dbReference>
<evidence type="ECO:0000313" key="6">
    <source>
        <dbReference type="EMBL" id="KAG6369046.1"/>
    </source>
</evidence>
<reference evidence="6" key="1">
    <citation type="submission" date="2021-03" db="EMBL/GenBank/DDBJ databases">
        <title>Evolutionary innovations through gain and loss of genes in the ectomycorrhizal Boletales.</title>
        <authorList>
            <person name="Wu G."/>
            <person name="Miyauchi S."/>
            <person name="Morin E."/>
            <person name="Yang Z.-L."/>
            <person name="Xu J."/>
            <person name="Martin F.M."/>
        </authorList>
    </citation>
    <scope>NUCLEOTIDE SEQUENCE</scope>
    <source>
        <strain evidence="6">BR01</strain>
    </source>
</reference>
<keyword evidence="3" id="KW-0539">Nucleus</keyword>
<dbReference type="GO" id="GO:0030154">
    <property type="term" value="P:cell differentiation"/>
    <property type="evidence" value="ECO:0007669"/>
    <property type="project" value="TreeGrafter"/>
</dbReference>
<feature type="compositionally biased region" description="Basic and acidic residues" evidence="4">
    <location>
        <begin position="122"/>
        <end position="135"/>
    </location>
</feature>
<dbReference type="PANTHER" id="PTHR10270">
    <property type="entry name" value="SOX TRANSCRIPTION FACTOR"/>
    <property type="match status" value="1"/>
</dbReference>
<feature type="domain" description="HMG box" evidence="5">
    <location>
        <begin position="135"/>
        <end position="213"/>
    </location>
</feature>
<dbReference type="Proteomes" id="UP000683000">
    <property type="component" value="Unassembled WGS sequence"/>
</dbReference>
<dbReference type="EMBL" id="JAGFBS010000113">
    <property type="protein sequence ID" value="KAG6369046.1"/>
    <property type="molecule type" value="Genomic_DNA"/>
</dbReference>
<organism evidence="6 7">
    <name type="scientific">Boletus reticuloceps</name>
    <dbReference type="NCBI Taxonomy" id="495285"/>
    <lineage>
        <taxon>Eukaryota</taxon>
        <taxon>Fungi</taxon>
        <taxon>Dikarya</taxon>
        <taxon>Basidiomycota</taxon>
        <taxon>Agaricomycotina</taxon>
        <taxon>Agaricomycetes</taxon>
        <taxon>Agaricomycetidae</taxon>
        <taxon>Boletales</taxon>
        <taxon>Boletineae</taxon>
        <taxon>Boletaceae</taxon>
        <taxon>Boletoideae</taxon>
        <taxon>Boletus</taxon>
    </lineage>
</organism>
<evidence type="ECO:0000256" key="4">
    <source>
        <dbReference type="SAM" id="MobiDB-lite"/>
    </source>
</evidence>
<dbReference type="GO" id="GO:0001228">
    <property type="term" value="F:DNA-binding transcription activator activity, RNA polymerase II-specific"/>
    <property type="evidence" value="ECO:0007669"/>
    <property type="project" value="TreeGrafter"/>
</dbReference>
<protein>
    <recommendedName>
        <fullName evidence="5">HMG box domain-containing protein</fullName>
    </recommendedName>
</protein>
<dbReference type="CDD" id="cd01389">
    <property type="entry name" value="HMG-box_ROX1-like"/>
    <property type="match status" value="1"/>
</dbReference>
<evidence type="ECO:0000313" key="7">
    <source>
        <dbReference type="Proteomes" id="UP000683000"/>
    </source>
</evidence>
<dbReference type="GO" id="GO:0000978">
    <property type="term" value="F:RNA polymerase II cis-regulatory region sequence-specific DNA binding"/>
    <property type="evidence" value="ECO:0007669"/>
    <property type="project" value="TreeGrafter"/>
</dbReference>
<dbReference type="Pfam" id="PF00505">
    <property type="entry name" value="HMG_box"/>
    <property type="match status" value="1"/>
</dbReference>
<feature type="compositionally biased region" description="Low complexity" evidence="4">
    <location>
        <begin position="42"/>
        <end position="55"/>
    </location>
</feature>
<dbReference type="InterPro" id="IPR036910">
    <property type="entry name" value="HMG_box_dom_sf"/>
</dbReference>
<evidence type="ECO:0000256" key="3">
    <source>
        <dbReference type="PROSITE-ProRule" id="PRU00267"/>
    </source>
</evidence>
<dbReference type="PROSITE" id="PS50118">
    <property type="entry name" value="HMG_BOX_2"/>
    <property type="match status" value="1"/>
</dbReference>
<keyword evidence="7" id="KW-1185">Reference proteome</keyword>
<name>A0A8I3A1X8_9AGAM</name>